<dbReference type="RefSeq" id="WP_133540320.1">
    <property type="nucleotide sequence ID" value="NZ_SNXI01000015.1"/>
</dbReference>
<feature type="compositionally biased region" description="Basic residues" evidence="1">
    <location>
        <begin position="330"/>
        <end position="343"/>
    </location>
</feature>
<dbReference type="EMBL" id="SNXI01000015">
    <property type="protein sequence ID" value="TDP30772.1"/>
    <property type="molecule type" value="Genomic_DNA"/>
</dbReference>
<evidence type="ECO:0000256" key="1">
    <source>
        <dbReference type="SAM" id="MobiDB-lite"/>
    </source>
</evidence>
<accession>A0A4V3CMN2</accession>
<feature type="region of interest" description="Disordered" evidence="1">
    <location>
        <begin position="307"/>
        <end position="418"/>
    </location>
</feature>
<dbReference type="AlphaFoldDB" id="A0A4V3CMN2"/>
<dbReference type="Proteomes" id="UP000295531">
    <property type="component" value="Unassembled WGS sequence"/>
</dbReference>
<organism evidence="2 3">
    <name type="scientific">Idiomarina aquatica</name>
    <dbReference type="NCBI Taxonomy" id="1327752"/>
    <lineage>
        <taxon>Bacteria</taxon>
        <taxon>Pseudomonadati</taxon>
        <taxon>Pseudomonadota</taxon>
        <taxon>Gammaproteobacteria</taxon>
        <taxon>Alteromonadales</taxon>
        <taxon>Idiomarinaceae</taxon>
        <taxon>Idiomarina</taxon>
    </lineage>
</organism>
<keyword evidence="3" id="KW-1185">Reference proteome</keyword>
<evidence type="ECO:0000313" key="3">
    <source>
        <dbReference type="Proteomes" id="UP000295531"/>
    </source>
</evidence>
<protein>
    <recommendedName>
        <fullName evidence="4">TnsE C-terminal domain-containing protein</fullName>
    </recommendedName>
</protein>
<sequence length="592" mass="67641">MTNALDEIRFSELPDDGNHWVVIEHGAVRWNNDAQDEPLVDIAFRELGSDKVAIRQIAKSYTAYLLRGSVWKNGLLVGERDDLVDMTLDFDLHQLKDIHYITAHSKDIELKRALNRSSGAIHDDPLYAISPKQYPIPSQLKRTKYFPVRTNQGVELIVNCLTVFDALYGHGQFMRKTLFNYYSDKALKLLEFKDYDINEFENPPRAEQYQIGVKTKVLDADVPLVFGLKEFESLQKSVNYLSSQLTRKAEGGDRYLSIRPWFEGNHQWHVTGLWLEPGKRFLALRINKFKYPQLPSFYLVRENRNAQAQEPESGSGTVNLPLYNTDKKPKTSGKGKSNSRSRSTKLFSGSAEMWGEPDIEKPRPKKTENDKGSGKTEPKELNTVSPSDMNSAKSNAGKVDVDRDKQQDNPNKQLSEEESREALYAINLISKALAMIQREQSVNAQVHTLNDSLGWTQHDLLDLSFHHFQGVNNWCLNKRLADRHDEPHKCPKRKYVVLRLRAKGMVFYFVALERFKNNRFRTGILSFSSDQELLEKLPLIEKALIDKKGVWRNINAPFLFSTVSHGAESVTVAKQICRKLGLSLKLGEGDIS</sequence>
<proteinExistence type="predicted"/>
<name>A0A4V3CMN2_9GAMM</name>
<feature type="compositionally biased region" description="Basic and acidic residues" evidence="1">
    <location>
        <begin position="358"/>
        <end position="380"/>
    </location>
</feature>
<evidence type="ECO:0008006" key="4">
    <source>
        <dbReference type="Google" id="ProtNLM"/>
    </source>
</evidence>
<reference evidence="2 3" key="1">
    <citation type="submission" date="2019-03" db="EMBL/GenBank/DDBJ databases">
        <title>Freshwater and sediment microbial communities from various areas in North America, analyzing microbe dynamics in response to fracking.</title>
        <authorList>
            <person name="Lamendella R."/>
        </authorList>
    </citation>
    <scope>NUCLEOTIDE SEQUENCE [LARGE SCALE GENOMIC DNA]</scope>
    <source>
        <strain evidence="2 3">18_TX</strain>
    </source>
</reference>
<comment type="caution">
    <text evidence="2">The sequence shown here is derived from an EMBL/GenBank/DDBJ whole genome shotgun (WGS) entry which is preliminary data.</text>
</comment>
<evidence type="ECO:0000313" key="2">
    <source>
        <dbReference type="EMBL" id="TDP30772.1"/>
    </source>
</evidence>
<feature type="compositionally biased region" description="Polar residues" evidence="1">
    <location>
        <begin position="307"/>
        <end position="318"/>
    </location>
</feature>
<gene>
    <name evidence="2" type="ORF">DEU29_11555</name>
</gene>
<feature type="compositionally biased region" description="Polar residues" evidence="1">
    <location>
        <begin position="382"/>
        <end position="394"/>
    </location>
</feature>
<dbReference type="OrthoDB" id="6394591at2"/>